<sequence length="612" mass="68937">MKKISLTILLLFLGFYYLIAQNSKKPNVIVIYTDDQGAGDLGCYGATDIFSPNIDKLAEDGIRFTQAYVAAPVCAPSRAALLTGNYPQRAGVPGNTSASIGSDGLPDEQYTMAELFKDNGYKTAHVGKWHLGMSEASSPNNQGFDYSFGHLRGCIDNYSHFFFWEGPNIHDLHENGKEVFYDGKYFPDVMAEKVDAFIDKNQQDPFFLFYAINMPHYPYQPTQKWKKYYADKGIEFPRSDYGAFISTIDERIGMLIDQLNSLGLREDTIIVYQSDNGYSTEMRAFNGGGSSGPYRGAKSSLFEGGIRLPTIISWKGNLPENKVSKQFLLNTDWMPTLSNLCGLENKKSAIDGIDLSSMLMNTKQKSLRTSAFWKYGSQWVVRDGKWKLIAYPKDTSHKGELDLESDALFLSNLDEDVSEMKNLASKHPEIVKSLIKKYTEWEFGSIDGVPKETKKVNHLAVETIIESTLPLPTNYKNIEVLIDGKSGYLDYSSGQWIGQEGKDLEFLIDLKKEQNIEKISCGYMQDLGNWIFKPEQISVSFSSNGKDFEGSLFLNDEENNINKNTFKGKFSIEKPFTARYLKINIKNIGVCPPTHKGAGSKAWLFIDELYIE</sequence>
<keyword evidence="3" id="KW-0378">Hydrolase</keyword>
<dbReference type="InterPro" id="IPR024607">
    <property type="entry name" value="Sulfatase_CS"/>
</dbReference>
<keyword evidence="4" id="KW-0106">Calcium</keyword>
<evidence type="ECO:0000256" key="2">
    <source>
        <dbReference type="ARBA" id="ARBA00022723"/>
    </source>
</evidence>
<dbReference type="InterPro" id="IPR008979">
    <property type="entry name" value="Galactose-bd-like_sf"/>
</dbReference>
<dbReference type="RefSeq" id="WP_138949611.1">
    <property type="nucleotide sequence ID" value="NZ_CP040749.1"/>
</dbReference>
<dbReference type="SUPFAM" id="SSF53649">
    <property type="entry name" value="Alkaline phosphatase-like"/>
    <property type="match status" value="1"/>
</dbReference>
<dbReference type="PANTHER" id="PTHR42693:SF33">
    <property type="entry name" value="ARYLSULFATASE"/>
    <property type="match status" value="1"/>
</dbReference>
<dbReference type="InterPro" id="IPR050738">
    <property type="entry name" value="Sulfatase"/>
</dbReference>
<evidence type="ECO:0000313" key="7">
    <source>
        <dbReference type="Proteomes" id="UP000306229"/>
    </source>
</evidence>
<dbReference type="Pfam" id="PF00884">
    <property type="entry name" value="Sulfatase"/>
    <property type="match status" value="1"/>
</dbReference>
<dbReference type="GO" id="GO:0046872">
    <property type="term" value="F:metal ion binding"/>
    <property type="evidence" value="ECO:0007669"/>
    <property type="project" value="UniProtKB-KW"/>
</dbReference>
<comment type="similarity">
    <text evidence="1">Belongs to the sulfatase family.</text>
</comment>
<dbReference type="Gene3D" id="3.30.1120.10">
    <property type="match status" value="1"/>
</dbReference>
<reference evidence="6 7" key="1">
    <citation type="submission" date="2019-05" db="EMBL/GenBank/DDBJ databases">
        <title>Algicella ahnfeltiae gen. nov., sp. nov., a novel marine bacterium of the family Flavobacteriaceae isolated from a red alga.</title>
        <authorList>
            <person name="Nedashkovskaya O.I."/>
            <person name="Kukhlevskiy A.D."/>
            <person name="Kim S.-G."/>
            <person name="Zhukova N.V."/>
            <person name="Mikhailov V.V."/>
        </authorList>
    </citation>
    <scope>NUCLEOTIDE SEQUENCE [LARGE SCALE GENOMIC DNA]</scope>
    <source>
        <strain evidence="6 7">10Alg115</strain>
    </source>
</reference>
<evidence type="ECO:0000259" key="5">
    <source>
        <dbReference type="Pfam" id="PF00884"/>
    </source>
</evidence>
<dbReference type="Proteomes" id="UP000306229">
    <property type="component" value="Chromosome"/>
</dbReference>
<keyword evidence="7" id="KW-1185">Reference proteome</keyword>
<organism evidence="6 7">
    <name type="scientific">Aureibaculum algae</name>
    <dbReference type="NCBI Taxonomy" id="2584122"/>
    <lineage>
        <taxon>Bacteria</taxon>
        <taxon>Pseudomonadati</taxon>
        <taxon>Bacteroidota</taxon>
        <taxon>Flavobacteriia</taxon>
        <taxon>Flavobacteriales</taxon>
        <taxon>Flavobacteriaceae</taxon>
        <taxon>Aureibaculum</taxon>
    </lineage>
</organism>
<dbReference type="InterPro" id="IPR017850">
    <property type="entry name" value="Alkaline_phosphatase_core_sf"/>
</dbReference>
<dbReference type="PROSITE" id="PS00149">
    <property type="entry name" value="SULFATASE_2"/>
    <property type="match status" value="1"/>
</dbReference>
<dbReference type="KEGG" id="fbe:FF125_09840"/>
<protein>
    <submittedName>
        <fullName evidence="6">Sulfatase</fullName>
    </submittedName>
</protein>
<dbReference type="EMBL" id="CP040749">
    <property type="protein sequence ID" value="QCX38719.1"/>
    <property type="molecule type" value="Genomic_DNA"/>
</dbReference>
<dbReference type="OrthoDB" id="9765065at2"/>
<dbReference type="SUPFAM" id="SSF49785">
    <property type="entry name" value="Galactose-binding domain-like"/>
    <property type="match status" value="1"/>
</dbReference>
<evidence type="ECO:0000256" key="1">
    <source>
        <dbReference type="ARBA" id="ARBA00008779"/>
    </source>
</evidence>
<dbReference type="GO" id="GO:0004065">
    <property type="term" value="F:arylsulfatase activity"/>
    <property type="evidence" value="ECO:0007669"/>
    <property type="project" value="TreeGrafter"/>
</dbReference>
<accession>A0A5B7TP45</accession>
<dbReference type="PANTHER" id="PTHR42693">
    <property type="entry name" value="ARYLSULFATASE FAMILY MEMBER"/>
    <property type="match status" value="1"/>
</dbReference>
<feature type="domain" description="Sulfatase N-terminal" evidence="5">
    <location>
        <begin position="26"/>
        <end position="342"/>
    </location>
</feature>
<proteinExistence type="inferred from homology"/>
<dbReference type="InterPro" id="IPR000917">
    <property type="entry name" value="Sulfatase_N"/>
</dbReference>
<evidence type="ECO:0000313" key="6">
    <source>
        <dbReference type="EMBL" id="QCX38719.1"/>
    </source>
</evidence>
<dbReference type="PROSITE" id="PS00523">
    <property type="entry name" value="SULFATASE_1"/>
    <property type="match status" value="1"/>
</dbReference>
<dbReference type="Gene3D" id="3.40.720.10">
    <property type="entry name" value="Alkaline Phosphatase, subunit A"/>
    <property type="match status" value="1"/>
</dbReference>
<evidence type="ECO:0000256" key="4">
    <source>
        <dbReference type="ARBA" id="ARBA00022837"/>
    </source>
</evidence>
<gene>
    <name evidence="6" type="ORF">FF125_09840</name>
</gene>
<keyword evidence="2" id="KW-0479">Metal-binding</keyword>
<evidence type="ECO:0000256" key="3">
    <source>
        <dbReference type="ARBA" id="ARBA00022801"/>
    </source>
</evidence>
<dbReference type="Gene3D" id="2.60.120.260">
    <property type="entry name" value="Galactose-binding domain-like"/>
    <property type="match status" value="1"/>
</dbReference>
<name>A0A5B7TP45_9FLAO</name>
<dbReference type="AlphaFoldDB" id="A0A5B7TP45"/>